<proteinExistence type="inferred from homology"/>
<organism evidence="4 5">
    <name type="scientific">Halioxenophilus aromaticivorans</name>
    <dbReference type="NCBI Taxonomy" id="1306992"/>
    <lineage>
        <taxon>Bacteria</taxon>
        <taxon>Pseudomonadati</taxon>
        <taxon>Pseudomonadota</taxon>
        <taxon>Gammaproteobacteria</taxon>
        <taxon>Alteromonadales</taxon>
        <taxon>Alteromonadaceae</taxon>
        <taxon>Halioxenophilus</taxon>
    </lineage>
</organism>
<dbReference type="SUPFAM" id="SSF51735">
    <property type="entry name" value="NAD(P)-binding Rossmann-fold domains"/>
    <property type="match status" value="1"/>
</dbReference>
<name>A0AAV3U6I1_9ALTE</name>
<sequence>MNNPMSLEGKTILITGAGQGIGLAISKTALSQGAAVVAVDLNRDTLEAAAAELGNQFLPVVGNVTDPEFATAAVAQGVESFGAIHGLVNNAGVTRPAMIDKMTQAQWSLVMDVNVSGPMYFIQAVGRHMLARAKDGDKNPGAIVNISSDAGRRGSMGQINYASAKSALFGMTMTAAREWARFGIRSNAVCFGVVETPMTETVRTDERFAENYKAQIPMGRWSSPEEVAVPVCFMLSEGASYITGQVLSVNGGFTIAV</sequence>
<protein>
    <submittedName>
        <fullName evidence="4">SDR family NAD(P)-dependent oxidoreductase</fullName>
    </submittedName>
</protein>
<dbReference type="PRINTS" id="PR00080">
    <property type="entry name" value="SDRFAMILY"/>
</dbReference>
<comment type="similarity">
    <text evidence="1">Belongs to the short-chain dehydrogenases/reductases (SDR) family.</text>
</comment>
<accession>A0AAV3U6I1</accession>
<dbReference type="GO" id="GO:0016616">
    <property type="term" value="F:oxidoreductase activity, acting on the CH-OH group of donors, NAD or NADP as acceptor"/>
    <property type="evidence" value="ECO:0007669"/>
    <property type="project" value="TreeGrafter"/>
</dbReference>
<dbReference type="Pfam" id="PF13561">
    <property type="entry name" value="adh_short_C2"/>
    <property type="match status" value="1"/>
</dbReference>
<dbReference type="GO" id="GO:0006633">
    <property type="term" value="P:fatty acid biosynthetic process"/>
    <property type="evidence" value="ECO:0007669"/>
    <property type="project" value="TreeGrafter"/>
</dbReference>
<dbReference type="InterPro" id="IPR057326">
    <property type="entry name" value="KR_dom"/>
</dbReference>
<dbReference type="PRINTS" id="PR00081">
    <property type="entry name" value="GDHRDH"/>
</dbReference>
<dbReference type="GO" id="GO:0048038">
    <property type="term" value="F:quinone binding"/>
    <property type="evidence" value="ECO:0007669"/>
    <property type="project" value="TreeGrafter"/>
</dbReference>
<dbReference type="PANTHER" id="PTHR42760:SF133">
    <property type="entry name" value="3-OXOACYL-[ACYL-CARRIER-PROTEIN] REDUCTASE"/>
    <property type="match status" value="1"/>
</dbReference>
<dbReference type="InterPro" id="IPR002347">
    <property type="entry name" value="SDR_fam"/>
</dbReference>
<keyword evidence="2" id="KW-0560">Oxidoreductase</keyword>
<dbReference type="AlphaFoldDB" id="A0AAV3U6I1"/>
<evidence type="ECO:0000256" key="2">
    <source>
        <dbReference type="ARBA" id="ARBA00023002"/>
    </source>
</evidence>
<dbReference type="PANTHER" id="PTHR42760">
    <property type="entry name" value="SHORT-CHAIN DEHYDROGENASES/REDUCTASES FAMILY MEMBER"/>
    <property type="match status" value="1"/>
</dbReference>
<comment type="caution">
    <text evidence="4">The sequence shown here is derived from an EMBL/GenBank/DDBJ whole genome shotgun (WGS) entry which is preliminary data.</text>
</comment>
<evidence type="ECO:0000259" key="3">
    <source>
        <dbReference type="SMART" id="SM00822"/>
    </source>
</evidence>
<dbReference type="FunFam" id="3.40.50.720:FF:000084">
    <property type="entry name" value="Short-chain dehydrogenase reductase"/>
    <property type="match status" value="1"/>
</dbReference>
<dbReference type="InterPro" id="IPR036291">
    <property type="entry name" value="NAD(P)-bd_dom_sf"/>
</dbReference>
<evidence type="ECO:0000313" key="4">
    <source>
        <dbReference type="EMBL" id="GAA4952092.1"/>
    </source>
</evidence>
<dbReference type="Gene3D" id="3.40.50.720">
    <property type="entry name" value="NAD(P)-binding Rossmann-like Domain"/>
    <property type="match status" value="1"/>
</dbReference>
<feature type="domain" description="Ketoreductase" evidence="3">
    <location>
        <begin position="10"/>
        <end position="187"/>
    </location>
</feature>
<evidence type="ECO:0000313" key="5">
    <source>
        <dbReference type="Proteomes" id="UP001409585"/>
    </source>
</evidence>
<dbReference type="RefSeq" id="WP_345425682.1">
    <property type="nucleotide sequence ID" value="NZ_AP031496.1"/>
</dbReference>
<dbReference type="InterPro" id="IPR020904">
    <property type="entry name" value="Sc_DH/Rdtase_CS"/>
</dbReference>
<dbReference type="PROSITE" id="PS00061">
    <property type="entry name" value="ADH_SHORT"/>
    <property type="match status" value="1"/>
</dbReference>
<keyword evidence="5" id="KW-1185">Reference proteome</keyword>
<dbReference type="SMART" id="SM00822">
    <property type="entry name" value="PKS_KR"/>
    <property type="match status" value="1"/>
</dbReference>
<dbReference type="Proteomes" id="UP001409585">
    <property type="component" value="Unassembled WGS sequence"/>
</dbReference>
<gene>
    <name evidence="4" type="ORF">GCM10025791_35900</name>
</gene>
<dbReference type="EMBL" id="BAABLX010000029">
    <property type="protein sequence ID" value="GAA4952092.1"/>
    <property type="molecule type" value="Genomic_DNA"/>
</dbReference>
<reference evidence="5" key="1">
    <citation type="journal article" date="2019" name="Int. J. Syst. Evol. Microbiol.">
        <title>The Global Catalogue of Microorganisms (GCM) 10K type strain sequencing project: providing services to taxonomists for standard genome sequencing and annotation.</title>
        <authorList>
            <consortium name="The Broad Institute Genomics Platform"/>
            <consortium name="The Broad Institute Genome Sequencing Center for Infectious Disease"/>
            <person name="Wu L."/>
            <person name="Ma J."/>
        </authorList>
    </citation>
    <scope>NUCLEOTIDE SEQUENCE [LARGE SCALE GENOMIC DNA]</scope>
    <source>
        <strain evidence="5">JCM 19134</strain>
    </source>
</reference>
<evidence type="ECO:0000256" key="1">
    <source>
        <dbReference type="ARBA" id="ARBA00006484"/>
    </source>
</evidence>